<proteinExistence type="predicted"/>
<dbReference type="PROSITE" id="PS50090">
    <property type="entry name" value="MYB_LIKE"/>
    <property type="match status" value="1"/>
</dbReference>
<sequence length="113" mass="12716">MGRGRMWSSAEDEALVRSYVAISEDSVHGTEQKSATFWSAIHAIFKSAHRSDSEARSGQALRNRWQAISHDVSRFVECWSMVTARHESGKSADDVKSTHERFSPHNGGRTLRL</sequence>
<dbReference type="Gene3D" id="1.10.10.60">
    <property type="entry name" value="Homeodomain-like"/>
    <property type="match status" value="1"/>
</dbReference>
<dbReference type="EMBL" id="DAKRPA010000122">
    <property type="protein sequence ID" value="DAZ97897.1"/>
    <property type="molecule type" value="Genomic_DNA"/>
</dbReference>
<reference evidence="3" key="1">
    <citation type="submission" date="2022-11" db="EMBL/GenBank/DDBJ databases">
        <authorList>
            <person name="Morgan W.R."/>
            <person name="Tartar A."/>
        </authorList>
    </citation>
    <scope>NUCLEOTIDE SEQUENCE</scope>
    <source>
        <strain evidence="3">ARSEF 373</strain>
    </source>
</reference>
<dbReference type="AlphaFoldDB" id="A0AAV2YSB3"/>
<keyword evidence="4" id="KW-1185">Reference proteome</keyword>
<dbReference type="PANTHER" id="PTHR45023">
    <property type="match status" value="1"/>
</dbReference>
<organism evidence="3 4">
    <name type="scientific">Lagenidium giganteum</name>
    <dbReference type="NCBI Taxonomy" id="4803"/>
    <lineage>
        <taxon>Eukaryota</taxon>
        <taxon>Sar</taxon>
        <taxon>Stramenopiles</taxon>
        <taxon>Oomycota</taxon>
        <taxon>Peronosporomycetes</taxon>
        <taxon>Pythiales</taxon>
        <taxon>Pythiaceae</taxon>
    </lineage>
</organism>
<accession>A0AAV2YSB3</accession>
<evidence type="ECO:0000313" key="3">
    <source>
        <dbReference type="EMBL" id="DAZ97897.1"/>
    </source>
</evidence>
<reference evidence="3" key="2">
    <citation type="journal article" date="2023" name="Microbiol Resour">
        <title>Decontamination and Annotation of the Draft Genome Sequence of the Oomycete Lagenidium giganteum ARSEF 373.</title>
        <authorList>
            <person name="Morgan W.R."/>
            <person name="Tartar A."/>
        </authorList>
    </citation>
    <scope>NUCLEOTIDE SEQUENCE</scope>
    <source>
        <strain evidence="3">ARSEF 373</strain>
    </source>
</reference>
<comment type="caution">
    <text evidence="3">The sequence shown here is derived from an EMBL/GenBank/DDBJ whole genome shotgun (WGS) entry which is preliminary data.</text>
</comment>
<dbReference type="InterPro" id="IPR001005">
    <property type="entry name" value="SANT/Myb"/>
</dbReference>
<dbReference type="Proteomes" id="UP001146120">
    <property type="component" value="Unassembled WGS sequence"/>
</dbReference>
<feature type="domain" description="Myb-like" evidence="2">
    <location>
        <begin position="7"/>
        <end position="69"/>
    </location>
</feature>
<gene>
    <name evidence="3" type="ORF">N0F65_012160</name>
</gene>
<feature type="region of interest" description="Disordered" evidence="1">
    <location>
        <begin position="86"/>
        <end position="113"/>
    </location>
</feature>
<dbReference type="PANTHER" id="PTHR45023:SF4">
    <property type="entry name" value="GLYCINE-RICH PROTEIN-RELATED"/>
    <property type="match status" value="1"/>
</dbReference>
<evidence type="ECO:0000256" key="1">
    <source>
        <dbReference type="SAM" id="MobiDB-lite"/>
    </source>
</evidence>
<evidence type="ECO:0000313" key="4">
    <source>
        <dbReference type="Proteomes" id="UP001146120"/>
    </source>
</evidence>
<protein>
    <recommendedName>
        <fullName evidence="2">Myb-like domain-containing protein</fullName>
    </recommendedName>
</protein>
<name>A0AAV2YSB3_9STRA</name>
<feature type="compositionally biased region" description="Basic and acidic residues" evidence="1">
    <location>
        <begin position="86"/>
        <end position="103"/>
    </location>
</feature>
<evidence type="ECO:0000259" key="2">
    <source>
        <dbReference type="PROSITE" id="PS50090"/>
    </source>
</evidence>